<keyword evidence="6" id="KW-0808">Transferase</keyword>
<dbReference type="Pfam" id="PF13545">
    <property type="entry name" value="HTH_Crp_2"/>
    <property type="match status" value="1"/>
</dbReference>
<keyword evidence="3" id="KW-0804">Transcription</keyword>
<evidence type="ECO:0000313" key="7">
    <source>
        <dbReference type="Proteomes" id="UP000198788"/>
    </source>
</evidence>
<keyword evidence="7" id="KW-1185">Reference proteome</keyword>
<feature type="domain" description="HTH crp-type" evidence="5">
    <location>
        <begin position="140"/>
        <end position="206"/>
    </location>
</feature>
<dbReference type="InterPro" id="IPR012318">
    <property type="entry name" value="HTH_CRP"/>
</dbReference>
<feature type="region of interest" description="Disordered" evidence="4">
    <location>
        <begin position="227"/>
        <end position="258"/>
    </location>
</feature>
<keyword evidence="2" id="KW-0238">DNA-binding</keyword>
<dbReference type="InterPro" id="IPR018490">
    <property type="entry name" value="cNMP-bd_dom_sf"/>
</dbReference>
<dbReference type="SUPFAM" id="SSF51206">
    <property type="entry name" value="cAMP-binding domain-like"/>
    <property type="match status" value="1"/>
</dbReference>
<evidence type="ECO:0000256" key="1">
    <source>
        <dbReference type="ARBA" id="ARBA00023015"/>
    </source>
</evidence>
<sequence length="258" mass="27384">MLRNHTIAGMRDADFAALVPWLTERRVDRGEILVEQGAMVDTVHFPTTAYLANTVTFSDGRSAETFIMGVEGVSALPPFLAEAPCGWAVEVKASGSVFSVPARVLRAQVEVSADPRRDLLRLCNDYHAQAALGVACAALHDAPSRLARFLLVHADRAASNELRLTQEDLATLLGVQRTTVNAAAMSLKAAGSIRYSRGVIRIIDLPALKRAACECYDLHHSLLGGREHGARPGLPGRAATPGAPQTPAPPSPGPSPTA</sequence>
<name>A0A1I6QBG5_9CAUL</name>
<evidence type="ECO:0000313" key="6">
    <source>
        <dbReference type="EMBL" id="SFS49742.1"/>
    </source>
</evidence>
<dbReference type="AlphaFoldDB" id="A0A1I6QBG5"/>
<dbReference type="SUPFAM" id="SSF46785">
    <property type="entry name" value="Winged helix' DNA-binding domain"/>
    <property type="match status" value="1"/>
</dbReference>
<dbReference type="OrthoDB" id="7506088at2"/>
<evidence type="ECO:0000259" key="5">
    <source>
        <dbReference type="PROSITE" id="PS51063"/>
    </source>
</evidence>
<organism evidence="6 7">
    <name type="scientific">Brevundimonas viscosa</name>
    <dbReference type="NCBI Taxonomy" id="871741"/>
    <lineage>
        <taxon>Bacteria</taxon>
        <taxon>Pseudomonadati</taxon>
        <taxon>Pseudomonadota</taxon>
        <taxon>Alphaproteobacteria</taxon>
        <taxon>Caulobacterales</taxon>
        <taxon>Caulobacteraceae</taxon>
        <taxon>Brevundimonas</taxon>
    </lineage>
</organism>
<dbReference type="GO" id="GO:0003677">
    <property type="term" value="F:DNA binding"/>
    <property type="evidence" value="ECO:0007669"/>
    <property type="project" value="UniProtKB-KW"/>
</dbReference>
<keyword evidence="1" id="KW-0805">Transcription regulation</keyword>
<dbReference type="RefSeq" id="WP_092308756.1">
    <property type="nucleotide sequence ID" value="NZ_FOZV01000003.1"/>
</dbReference>
<accession>A0A1I6QBG5</accession>
<dbReference type="Gene3D" id="2.60.120.10">
    <property type="entry name" value="Jelly Rolls"/>
    <property type="match status" value="1"/>
</dbReference>
<evidence type="ECO:0000256" key="4">
    <source>
        <dbReference type="SAM" id="MobiDB-lite"/>
    </source>
</evidence>
<feature type="compositionally biased region" description="Pro residues" evidence="4">
    <location>
        <begin position="244"/>
        <end position="258"/>
    </location>
</feature>
<gene>
    <name evidence="6" type="ORF">SAMN05192570_1636</name>
</gene>
<dbReference type="GO" id="GO:0006355">
    <property type="term" value="P:regulation of DNA-templated transcription"/>
    <property type="evidence" value="ECO:0007669"/>
    <property type="project" value="InterPro"/>
</dbReference>
<reference evidence="7" key="1">
    <citation type="submission" date="2016-10" db="EMBL/GenBank/DDBJ databases">
        <authorList>
            <person name="Varghese N."/>
            <person name="Submissions S."/>
        </authorList>
    </citation>
    <scope>NUCLEOTIDE SEQUENCE [LARGE SCALE GENOMIC DNA]</scope>
    <source>
        <strain evidence="7">CGMCC 1.10683</strain>
    </source>
</reference>
<dbReference type="PROSITE" id="PS51063">
    <property type="entry name" value="HTH_CRP_2"/>
    <property type="match status" value="1"/>
</dbReference>
<dbReference type="STRING" id="871741.SAMN05192570_1636"/>
<evidence type="ECO:0000256" key="2">
    <source>
        <dbReference type="ARBA" id="ARBA00023125"/>
    </source>
</evidence>
<proteinExistence type="predicted"/>
<dbReference type="InterPro" id="IPR014710">
    <property type="entry name" value="RmlC-like_jellyroll"/>
</dbReference>
<dbReference type="InterPro" id="IPR036390">
    <property type="entry name" value="WH_DNA-bd_sf"/>
</dbReference>
<protein>
    <submittedName>
        <fullName evidence="6">cAMP-binding domain of CRP or a regulatory subunit of cAMP-dependent protein kinases</fullName>
    </submittedName>
</protein>
<keyword evidence="6" id="KW-0418">Kinase</keyword>
<dbReference type="GO" id="GO:0016301">
    <property type="term" value="F:kinase activity"/>
    <property type="evidence" value="ECO:0007669"/>
    <property type="project" value="UniProtKB-KW"/>
</dbReference>
<evidence type="ECO:0000256" key="3">
    <source>
        <dbReference type="ARBA" id="ARBA00023163"/>
    </source>
</evidence>
<dbReference type="EMBL" id="FOZV01000003">
    <property type="protein sequence ID" value="SFS49742.1"/>
    <property type="molecule type" value="Genomic_DNA"/>
</dbReference>
<dbReference type="Proteomes" id="UP000198788">
    <property type="component" value="Unassembled WGS sequence"/>
</dbReference>